<dbReference type="OrthoDB" id="8562463at2"/>
<protein>
    <submittedName>
        <fullName evidence="1">STAS/SEC14 domain-containing protein</fullName>
    </submittedName>
</protein>
<dbReference type="AlphaFoldDB" id="A0A557R2T3"/>
<dbReference type="Proteomes" id="UP000318349">
    <property type="component" value="Unassembled WGS sequence"/>
</dbReference>
<dbReference type="Proteomes" id="UP000319502">
    <property type="component" value="Unassembled WGS sequence"/>
</dbReference>
<reference evidence="3 4" key="1">
    <citation type="submission" date="2019-07" db="EMBL/GenBank/DDBJ databases">
        <title>The pathways for chlorine oxyanion respiration interact through the shared metabolite chlorate.</title>
        <authorList>
            <person name="Barnum T.P."/>
            <person name="Cheng Y."/>
            <person name="Hill K.A."/>
            <person name="Lucas L.N."/>
            <person name="Carlson H.K."/>
            <person name="Coates J.D."/>
        </authorList>
    </citation>
    <scope>NUCLEOTIDE SEQUENCE [LARGE SCALE GENOMIC DNA]</scope>
    <source>
        <strain evidence="2 3">SFB-1</strain>
        <strain evidence="1 4">SFB-3</strain>
    </source>
</reference>
<gene>
    <name evidence="2" type="ORF">FHP89_18350</name>
    <name evidence="1" type="ORF">FHP91_01610</name>
</gene>
<dbReference type="InterPro" id="IPR038396">
    <property type="entry name" value="SpoIIAA-like_sf"/>
</dbReference>
<evidence type="ECO:0000313" key="4">
    <source>
        <dbReference type="Proteomes" id="UP000319502"/>
    </source>
</evidence>
<name>A0A557R2T3_9RHOO</name>
<evidence type="ECO:0000313" key="3">
    <source>
        <dbReference type="Proteomes" id="UP000318349"/>
    </source>
</evidence>
<sequence length="119" mass="13751">MITKEHSDGLVAIAVFGEFTLADYKEFEELVNYKIKFEGPVNLLIDLREMSGFTIDVAWEEIRYSREHKHDFGKIAVITEDQWATWSAWVSQMFVDADVQVFTDELNARAWLTDAETVA</sequence>
<dbReference type="RefSeq" id="WP_144179767.1">
    <property type="nucleotide sequence ID" value="NZ_VMNK01000002.1"/>
</dbReference>
<dbReference type="EMBL" id="VMNI01000020">
    <property type="protein sequence ID" value="TVO72955.1"/>
    <property type="molecule type" value="Genomic_DNA"/>
</dbReference>
<evidence type="ECO:0000313" key="2">
    <source>
        <dbReference type="EMBL" id="TVO72955.1"/>
    </source>
</evidence>
<dbReference type="EMBL" id="VMNK01000002">
    <property type="protein sequence ID" value="TVO59436.1"/>
    <property type="molecule type" value="Genomic_DNA"/>
</dbReference>
<dbReference type="InterPro" id="IPR021866">
    <property type="entry name" value="SpoIIAA-like"/>
</dbReference>
<keyword evidence="4" id="KW-1185">Reference proteome</keyword>
<dbReference type="Pfam" id="PF11964">
    <property type="entry name" value="SpoIIAA-like"/>
    <property type="match status" value="1"/>
</dbReference>
<dbReference type="InterPro" id="IPR036513">
    <property type="entry name" value="STAS_dom_sf"/>
</dbReference>
<evidence type="ECO:0000313" key="1">
    <source>
        <dbReference type="EMBL" id="TVO59436.1"/>
    </source>
</evidence>
<comment type="caution">
    <text evidence="1">The sequence shown here is derived from an EMBL/GenBank/DDBJ whole genome shotgun (WGS) entry which is preliminary data.</text>
</comment>
<proteinExistence type="predicted"/>
<dbReference type="Gene3D" id="3.40.50.10600">
    <property type="entry name" value="SpoIIaa-like domains"/>
    <property type="match status" value="1"/>
</dbReference>
<accession>A0A557R2T3</accession>
<organism evidence="1 4">
    <name type="scientific">Denitromonas halophila</name>
    <dbReference type="NCBI Taxonomy" id="1629404"/>
    <lineage>
        <taxon>Bacteria</taxon>
        <taxon>Pseudomonadati</taxon>
        <taxon>Pseudomonadota</taxon>
        <taxon>Betaproteobacteria</taxon>
        <taxon>Rhodocyclales</taxon>
        <taxon>Zoogloeaceae</taxon>
        <taxon>Denitromonas</taxon>
    </lineage>
</organism>
<dbReference type="SUPFAM" id="SSF52091">
    <property type="entry name" value="SpoIIaa-like"/>
    <property type="match status" value="1"/>
</dbReference>